<dbReference type="AlphaFoldDB" id="A0A8H4SWL3"/>
<comment type="caution">
    <text evidence="2">The sequence shown here is derived from an EMBL/GenBank/DDBJ whole genome shotgun (WGS) entry which is preliminary data.</text>
</comment>
<reference evidence="2" key="2">
    <citation type="submission" date="2020-05" db="EMBL/GenBank/DDBJ databases">
        <authorList>
            <person name="Kim H.-S."/>
            <person name="Proctor R.H."/>
            <person name="Brown D.W."/>
        </authorList>
    </citation>
    <scope>NUCLEOTIDE SEQUENCE</scope>
    <source>
        <strain evidence="2">NRRL 20472</strain>
    </source>
</reference>
<sequence>MYRKLEPDSFRVLEILAGQLEDPVKCRLKQVAIRNDVQFEALSYCWGTSKAKNSVECNGKNFRITENLLGALRALRYADKARSVWIDAMCINQVDMKEREQQVMKMVQIYSKASKVIIWIGEGDYATRKAMEAINEMASHRKHDAASDGMMGFDTRDYNKLPGHDWRLNGLSDILERKWFERGWIIQEVSVSRDAQLRCGSDSVSLVDLYRAYRYLTYKGLNFFRQEHFDNITGISMSQNVYQKESDRPLHSLLLRHRRAQTSLQVDKVYALAGLASDWADLKLNIDYAKPWKEVYRDVAVAVLQHSGTLDVLSGPRSPIHDPYDKDLPSWVPNWTIRDQMMSLLGHEMAASHMYPNCAGGNDRPSIRFSATFRHLILSGTTIGTVEEVGQTLQPVNTDSFSMDSLSTSVRIFGLHQQVYASWERVACFHDPEVIYPTGEQIYDVYWQTLLCGYSFETYEKRRKLFVAWDRTLYLHRFNRVLFDFPVLHTITEALIGFLVLLYEMLVSGRCLFIWPNETLTAAFFLTIIMELVRWASSSSSETFKYIIFGVCVLLSRSRSPIVNFIHMVYSIYLLTDGIFDTRSLARQYPKVAGCQFLVGTTGFFLARHWTDPRAFYKMMLCMNRTMARTCSGYIGMVPGSAKPGDVLVVFQGGKLPLLLRARASNWVIIGDAYVHGVMNKELLGSQRCDFIIE</sequence>
<dbReference type="Pfam" id="PF26639">
    <property type="entry name" value="Het-6_barrel"/>
    <property type="match status" value="1"/>
</dbReference>
<evidence type="ECO:0000259" key="1">
    <source>
        <dbReference type="Pfam" id="PF06985"/>
    </source>
</evidence>
<proteinExistence type="predicted"/>
<protein>
    <recommendedName>
        <fullName evidence="1">Heterokaryon incompatibility domain-containing protein</fullName>
    </recommendedName>
</protein>
<evidence type="ECO:0000313" key="2">
    <source>
        <dbReference type="EMBL" id="KAF4946945.1"/>
    </source>
</evidence>
<dbReference type="PANTHER" id="PTHR24148">
    <property type="entry name" value="ANKYRIN REPEAT DOMAIN-CONTAINING PROTEIN 39 HOMOLOG-RELATED"/>
    <property type="match status" value="1"/>
</dbReference>
<dbReference type="InterPro" id="IPR010730">
    <property type="entry name" value="HET"/>
</dbReference>
<dbReference type="OrthoDB" id="2157530at2759"/>
<reference evidence="2" key="1">
    <citation type="journal article" date="2020" name="BMC Genomics">
        <title>Correction to: Identification and distribution of gene clusters required for synthesis of sphingolipid metabolism inhibitors in diverse species of the filamentous fungus Fusarium.</title>
        <authorList>
            <person name="Kim H.S."/>
            <person name="Lohmar J.M."/>
            <person name="Busman M."/>
            <person name="Brown D.W."/>
            <person name="Naumann T.A."/>
            <person name="Divon H.H."/>
            <person name="Lysoe E."/>
            <person name="Uhlig S."/>
            <person name="Proctor R.H."/>
        </authorList>
    </citation>
    <scope>NUCLEOTIDE SEQUENCE</scope>
    <source>
        <strain evidence="2">NRRL 20472</strain>
    </source>
</reference>
<keyword evidence="3" id="KW-1185">Reference proteome</keyword>
<dbReference type="EMBL" id="JABEXW010001133">
    <property type="protein sequence ID" value="KAF4946945.1"/>
    <property type="molecule type" value="Genomic_DNA"/>
</dbReference>
<dbReference type="Pfam" id="PF06985">
    <property type="entry name" value="HET"/>
    <property type="match status" value="1"/>
</dbReference>
<gene>
    <name evidence="2" type="ORF">FSARC_14077</name>
</gene>
<organism evidence="2 3">
    <name type="scientific">Fusarium sarcochroum</name>
    <dbReference type="NCBI Taxonomy" id="1208366"/>
    <lineage>
        <taxon>Eukaryota</taxon>
        <taxon>Fungi</taxon>
        <taxon>Dikarya</taxon>
        <taxon>Ascomycota</taxon>
        <taxon>Pezizomycotina</taxon>
        <taxon>Sordariomycetes</taxon>
        <taxon>Hypocreomycetidae</taxon>
        <taxon>Hypocreales</taxon>
        <taxon>Nectriaceae</taxon>
        <taxon>Fusarium</taxon>
        <taxon>Fusarium lateritium species complex</taxon>
    </lineage>
</organism>
<evidence type="ECO:0000313" key="3">
    <source>
        <dbReference type="Proteomes" id="UP000622797"/>
    </source>
</evidence>
<name>A0A8H4SWL3_9HYPO</name>
<dbReference type="PANTHER" id="PTHR24148:SF64">
    <property type="entry name" value="HETEROKARYON INCOMPATIBILITY DOMAIN-CONTAINING PROTEIN"/>
    <property type="match status" value="1"/>
</dbReference>
<feature type="domain" description="Heterokaryon incompatibility" evidence="1">
    <location>
        <begin position="39"/>
        <end position="188"/>
    </location>
</feature>
<dbReference type="Proteomes" id="UP000622797">
    <property type="component" value="Unassembled WGS sequence"/>
</dbReference>
<accession>A0A8H4SWL3</accession>
<dbReference type="InterPro" id="IPR052895">
    <property type="entry name" value="HetReg/Transcr_Mod"/>
</dbReference>